<evidence type="ECO:0000256" key="10">
    <source>
        <dbReference type="ARBA" id="ARBA00022840"/>
    </source>
</evidence>
<dbReference type="InterPro" id="IPR011009">
    <property type="entry name" value="Kinase-like_dom_sf"/>
</dbReference>
<dbReference type="PROSITE" id="PS00107">
    <property type="entry name" value="PROTEIN_KINASE_ATP"/>
    <property type="match status" value="1"/>
</dbReference>
<keyword evidence="18" id="KW-1185">Reference proteome</keyword>
<reference evidence="18" key="1">
    <citation type="submission" date="2013-09" db="EMBL/GenBank/DDBJ databases">
        <title>Corchorus olitorius genome sequencing.</title>
        <authorList>
            <person name="Alam M."/>
            <person name="Haque M.S."/>
            <person name="Islam M.S."/>
            <person name="Emdad E.M."/>
            <person name="Islam M.M."/>
            <person name="Ahmed B."/>
            <person name="Halim A."/>
            <person name="Hossen Q.M.M."/>
            <person name="Hossain M.Z."/>
            <person name="Ahmed R."/>
            <person name="Khan M.M."/>
            <person name="Islam R."/>
            <person name="Rashid M.M."/>
            <person name="Khan S.A."/>
            <person name="Rahman M.S."/>
            <person name="Alam M."/>
            <person name="Yahiya A.S."/>
            <person name="Khan M.S."/>
            <person name="Azam M.S."/>
            <person name="Haque T."/>
            <person name="Lashkar M.Z.H."/>
            <person name="Akhand A.I."/>
            <person name="Morshed G."/>
            <person name="Roy S."/>
            <person name="Uddin K.S."/>
            <person name="Rabeya T."/>
            <person name="Hossain A.S."/>
            <person name="Chowdhury A."/>
            <person name="Snigdha A.R."/>
            <person name="Mortoza M.S."/>
            <person name="Matin S.A."/>
            <person name="Hoque S.M.E."/>
            <person name="Islam M.K."/>
            <person name="Roy D.K."/>
            <person name="Haider R."/>
            <person name="Moosa M.M."/>
            <person name="Elias S.M."/>
            <person name="Hasan A.M."/>
            <person name="Jahan S."/>
            <person name="Shafiuddin M."/>
            <person name="Mahmood N."/>
            <person name="Shommy N.S."/>
        </authorList>
    </citation>
    <scope>NUCLEOTIDE SEQUENCE [LARGE SCALE GENOMIC DNA]</scope>
    <source>
        <strain evidence="18">cv. O-4</strain>
    </source>
</reference>
<comment type="subunit">
    <text evidence="13">Interacts with ARAC5 and ARAC10.</text>
</comment>
<evidence type="ECO:0000256" key="4">
    <source>
        <dbReference type="ARBA" id="ARBA00022490"/>
    </source>
</evidence>
<feature type="region of interest" description="Disordered" evidence="15">
    <location>
        <begin position="1272"/>
        <end position="1322"/>
    </location>
</feature>
<dbReference type="GO" id="GO:0006914">
    <property type="term" value="P:autophagy"/>
    <property type="evidence" value="ECO:0007669"/>
    <property type="project" value="InterPro"/>
</dbReference>
<evidence type="ECO:0000256" key="9">
    <source>
        <dbReference type="ARBA" id="ARBA00022777"/>
    </source>
</evidence>
<dbReference type="Gene3D" id="1.10.510.10">
    <property type="entry name" value="Transferase(Phosphotransferase) domain 1"/>
    <property type="match status" value="1"/>
</dbReference>
<feature type="compositionally biased region" description="Polar residues" evidence="15">
    <location>
        <begin position="1205"/>
        <end position="1229"/>
    </location>
</feature>
<comment type="catalytic activity">
    <reaction evidence="11">
        <text>L-threonyl-[protein] + ATP = O-phospho-L-threonyl-[protein] + ADP + H(+)</text>
        <dbReference type="Rhea" id="RHEA:46608"/>
        <dbReference type="Rhea" id="RHEA-COMP:11060"/>
        <dbReference type="Rhea" id="RHEA-COMP:11605"/>
        <dbReference type="ChEBI" id="CHEBI:15378"/>
        <dbReference type="ChEBI" id="CHEBI:30013"/>
        <dbReference type="ChEBI" id="CHEBI:30616"/>
        <dbReference type="ChEBI" id="CHEBI:61977"/>
        <dbReference type="ChEBI" id="CHEBI:456216"/>
        <dbReference type="EC" id="2.7.11.1"/>
    </reaction>
</comment>
<dbReference type="InterPro" id="IPR001680">
    <property type="entry name" value="WD40_rpt"/>
</dbReference>
<dbReference type="PANTHER" id="PTHR13268">
    <property type="entry name" value="BREAST CARCINOMA AMPLIFIED SEQUENCE 3"/>
    <property type="match status" value="1"/>
</dbReference>
<dbReference type="InterPro" id="IPR022175">
    <property type="entry name" value="BCAS3_dom"/>
</dbReference>
<evidence type="ECO:0000256" key="11">
    <source>
        <dbReference type="ARBA" id="ARBA00047899"/>
    </source>
</evidence>
<name>A0A1R3JVZ2_9ROSI</name>
<feature type="compositionally biased region" description="Basic and acidic residues" evidence="15">
    <location>
        <begin position="7"/>
        <end position="25"/>
    </location>
</feature>
<keyword evidence="4" id="KW-0963">Cytoplasm</keyword>
<dbReference type="Pfam" id="PF00069">
    <property type="entry name" value="Pkinase"/>
    <property type="match status" value="1"/>
</dbReference>
<dbReference type="PROSITE" id="PS00108">
    <property type="entry name" value="PROTEIN_KINASE_ST"/>
    <property type="match status" value="1"/>
</dbReference>
<feature type="compositionally biased region" description="Low complexity" evidence="15">
    <location>
        <begin position="1304"/>
        <end position="1322"/>
    </location>
</feature>
<dbReference type="PANTHER" id="PTHR13268:SF12">
    <property type="entry name" value="AUTOPHAGY-RELATED PROTEIN 18H"/>
    <property type="match status" value="1"/>
</dbReference>
<dbReference type="InterPro" id="IPR048382">
    <property type="entry name" value="BCAS3_WD40"/>
</dbReference>
<feature type="compositionally biased region" description="Low complexity" evidence="15">
    <location>
        <begin position="695"/>
        <end position="708"/>
    </location>
</feature>
<proteinExistence type="predicted"/>
<evidence type="ECO:0000256" key="5">
    <source>
        <dbReference type="ARBA" id="ARBA00022527"/>
    </source>
</evidence>
<evidence type="ECO:0000256" key="6">
    <source>
        <dbReference type="ARBA" id="ARBA00022553"/>
    </source>
</evidence>
<feature type="binding site" evidence="14">
    <location>
        <position position="189"/>
    </location>
    <ligand>
        <name>ATP</name>
        <dbReference type="ChEBI" id="CHEBI:30616"/>
    </ligand>
</feature>
<dbReference type="SMART" id="SM00320">
    <property type="entry name" value="WD40"/>
    <property type="match status" value="3"/>
</dbReference>
<dbReference type="InterPro" id="IPR036322">
    <property type="entry name" value="WD40_repeat_dom_sf"/>
</dbReference>
<evidence type="ECO:0000256" key="3">
    <source>
        <dbReference type="ARBA" id="ARBA00012513"/>
    </source>
</evidence>
<feature type="region of interest" description="Disordered" evidence="15">
    <location>
        <begin position="1205"/>
        <end position="1238"/>
    </location>
</feature>
<organism evidence="17 18">
    <name type="scientific">Corchorus olitorius</name>
    <dbReference type="NCBI Taxonomy" id="93759"/>
    <lineage>
        <taxon>Eukaryota</taxon>
        <taxon>Viridiplantae</taxon>
        <taxon>Streptophyta</taxon>
        <taxon>Embryophyta</taxon>
        <taxon>Tracheophyta</taxon>
        <taxon>Spermatophyta</taxon>
        <taxon>Magnoliopsida</taxon>
        <taxon>eudicotyledons</taxon>
        <taxon>Gunneridae</taxon>
        <taxon>Pentapetalae</taxon>
        <taxon>rosids</taxon>
        <taxon>malvids</taxon>
        <taxon>Malvales</taxon>
        <taxon>Malvaceae</taxon>
        <taxon>Grewioideae</taxon>
        <taxon>Apeibeae</taxon>
        <taxon>Corchorus</taxon>
    </lineage>
</organism>
<comment type="subcellular location">
    <subcellularLocation>
        <location evidence="2">Cytoplasm</location>
    </subcellularLocation>
    <subcellularLocation>
        <location evidence="1">Preautophagosomal structure</location>
    </subcellularLocation>
</comment>
<dbReference type="SMART" id="SM00220">
    <property type="entry name" value="S_TKc"/>
    <property type="match status" value="1"/>
</dbReference>
<feature type="region of interest" description="Disordered" evidence="15">
    <location>
        <begin position="687"/>
        <end position="708"/>
    </location>
</feature>
<dbReference type="FunFam" id="2.130.10.10:FF:000782">
    <property type="entry name" value="Autophagy-related protein 18h"/>
    <property type="match status" value="1"/>
</dbReference>
<accession>A0A1R3JVZ2</accession>
<dbReference type="SUPFAM" id="SSF50978">
    <property type="entry name" value="WD40 repeat-like"/>
    <property type="match status" value="1"/>
</dbReference>
<feature type="region of interest" description="Disordered" evidence="15">
    <location>
        <begin position="1"/>
        <end position="27"/>
    </location>
</feature>
<keyword evidence="7" id="KW-0808">Transferase</keyword>
<evidence type="ECO:0000256" key="15">
    <source>
        <dbReference type="SAM" id="MobiDB-lite"/>
    </source>
</evidence>
<dbReference type="OrthoDB" id="25778at2759"/>
<gene>
    <name evidence="17" type="ORF">COLO4_13556</name>
</gene>
<evidence type="ECO:0000256" key="13">
    <source>
        <dbReference type="ARBA" id="ARBA00063228"/>
    </source>
</evidence>
<dbReference type="InterPro" id="IPR045142">
    <property type="entry name" value="BCAS3-like"/>
</dbReference>
<keyword evidence="10 14" id="KW-0067">ATP-binding</keyword>
<dbReference type="Pfam" id="PF21034">
    <property type="entry name" value="BCAS3_WD40"/>
    <property type="match status" value="1"/>
</dbReference>
<feature type="domain" description="Protein kinase" evidence="16">
    <location>
        <begin position="161"/>
        <end position="413"/>
    </location>
</feature>
<dbReference type="EC" id="2.7.11.1" evidence="3"/>
<dbReference type="Proteomes" id="UP000187203">
    <property type="component" value="Unassembled WGS sequence"/>
</dbReference>
<evidence type="ECO:0000256" key="2">
    <source>
        <dbReference type="ARBA" id="ARBA00004496"/>
    </source>
</evidence>
<feature type="region of interest" description="Disordered" evidence="15">
    <location>
        <begin position="1357"/>
        <end position="1396"/>
    </location>
</feature>
<evidence type="ECO:0000256" key="1">
    <source>
        <dbReference type="ARBA" id="ARBA00004329"/>
    </source>
</evidence>
<dbReference type="PROSITE" id="PS50011">
    <property type="entry name" value="PROTEIN_KINASE_DOM"/>
    <property type="match status" value="1"/>
</dbReference>
<keyword evidence="6" id="KW-0597">Phosphoprotein</keyword>
<feature type="compositionally biased region" description="Low complexity" evidence="15">
    <location>
        <begin position="1276"/>
        <end position="1293"/>
    </location>
</feature>
<dbReference type="GO" id="GO:0000407">
    <property type="term" value="C:phagophore assembly site"/>
    <property type="evidence" value="ECO:0007669"/>
    <property type="project" value="UniProtKB-SubCell"/>
</dbReference>
<dbReference type="GO" id="GO:0005524">
    <property type="term" value="F:ATP binding"/>
    <property type="evidence" value="ECO:0007669"/>
    <property type="project" value="UniProtKB-UniRule"/>
</dbReference>
<protein>
    <recommendedName>
        <fullName evidence="3">non-specific serine/threonine protein kinase</fullName>
        <ecNumber evidence="3">2.7.11.1</ecNumber>
    </recommendedName>
</protein>
<dbReference type="FunFam" id="1.10.510.10:FF:000335">
    <property type="entry name" value="receptor-like cytosolic serine/threonine-protein kinase RBK2"/>
    <property type="match status" value="1"/>
</dbReference>
<sequence length="1396" mass="153313">MFVVSENCKDSEDKTEKKSEDEVVPRHRRQGAIISSASAYELRALDQENEKKEGLSPKGVLDAYLEGLDSNTPASPVTPGTPEAGIRCTNSGALRNWRKFFRLWRRKSREHLASFPPLAPKLSRKSSRSSKENPVLRDLYNFKSSLQNFSLSELQAATDNFSKENIIGKGGYGEVFKGCLKDGKLVAIKRLIKGTADERTAGFLSELGVIAHVNHPNTAKLIGCGIEGGMHLVFQLSRLGSLGSVLHDGLTYLHETCEKRIIHRDIKADNILLTENFEPQICDFGLAKWLPKQWTHHNVSKFEGTFGYFAPEYFMHGIVDEKTDVYAFGVLLLELITGRKALDDQQQSLVIWAKPLLDENDIKQLLDPSLGDDYDEEEADRMVLTASLCIEQSPILRPQMSQVVVLLRGDEYVAECANESCKKSFQRTYSNELLDAQEYNSTKHLSSNINRLREIALASASVAASISGDSNEQHKDQVLWVSFDRLELGPSSFKRVLLLGYSNGFQVLDVEDSSNVNELVSRRDDPVTFLQMQPLPEKSEGHEGFRASHPLLLVVACDESKGSGLMLTGRDGLPRDGFDEPQNGNVLISPTAVRFYSLRSHNYVHVLRFRSTVYMVRCSPRIVAVGLATQIYCFDALTLENKFSVLTYPVPQAGGQGMVGINIGYGPMAVGPRWLAYASNNPLQSNAGRLSPQNLTPSPGVSPSTSPSSGSLVARYAMESSKQLAAGLINLGDMGYKTLSKYYQDGPGSPVSSNSGWKVGRGASHSAETDIAGTVVVKDFVSRAVVSQFRAHTSPISALCFDPSGTLLVTASIHGNNINIFRIMPSSIKNGSGTSNYDWSSSHVHLYKLHRGMTSAVIQDICFSSYSQWIAIVSSRGTCHIFVLSPFGGENVLQIQNSYVDGPTLSPAVSLPWWSTPSFLINYQTFSPPAPPTITLSVVSRIKNVNSGWLNTVTNAASSAAGKASFPSGAFSAVFHNSLPNVVQRAQAKANVLEHLLVYTPTGHVVQHKLLPSFGGESGESGSAHQLQEEELRVKVEAMQAWDVCRRTDWPEREECLSGMTHGRKEALDMVMDVSDSEDNDAGHKDLSKPQDRSHLYLSMAEVQINSGRIPIWQNPKVSFYTMSPVGLDEHKFTANQSGGEIEIEKMPAHEVEIRQRDLLPVFEHFHRIQSEWSDRGFDGQKYPMSSSDDGKARFPEVTVISHSKLMSPSSAENSDSGSSRNFYPSSIHSGKDSNGVKEQSYVLPSSMLNQDTLNKDTGSVSFNQSKVGVSHIEDSNSTNNLSSLSNGSLSGGRTVAKEVQFPNNGGTSDSSNTSSNRSDLSMNMLDEGPVNDSPDFEQFFQEEYCKALPLSACREQTEVVTDVDSSSPCDREKSEEEEGDNDDMLGGIFAFSEEG</sequence>
<dbReference type="InterPro" id="IPR015943">
    <property type="entry name" value="WD40/YVTN_repeat-like_dom_sf"/>
</dbReference>
<evidence type="ECO:0000256" key="8">
    <source>
        <dbReference type="ARBA" id="ARBA00022741"/>
    </source>
</evidence>
<dbReference type="InterPro" id="IPR008271">
    <property type="entry name" value="Ser/Thr_kinase_AS"/>
</dbReference>
<dbReference type="Gene3D" id="2.130.10.10">
    <property type="entry name" value="YVTN repeat-like/Quinoprotein amine dehydrogenase"/>
    <property type="match status" value="1"/>
</dbReference>
<dbReference type="GO" id="GO:0004674">
    <property type="term" value="F:protein serine/threonine kinase activity"/>
    <property type="evidence" value="ECO:0007669"/>
    <property type="project" value="UniProtKB-KW"/>
</dbReference>
<dbReference type="InterPro" id="IPR017441">
    <property type="entry name" value="Protein_kinase_ATP_BS"/>
</dbReference>
<dbReference type="SUPFAM" id="SSF56112">
    <property type="entry name" value="Protein kinase-like (PK-like)"/>
    <property type="match status" value="1"/>
</dbReference>
<keyword evidence="8 14" id="KW-0547">Nucleotide-binding</keyword>
<dbReference type="Pfam" id="PF12490">
    <property type="entry name" value="BCAS3"/>
    <property type="match status" value="1"/>
</dbReference>
<dbReference type="FunFam" id="3.30.200.20:FF:000389">
    <property type="entry name" value="Receptor-like cytosolic serine/threonine-protein kinase RBK1"/>
    <property type="match status" value="1"/>
</dbReference>
<evidence type="ECO:0000259" key="16">
    <source>
        <dbReference type="PROSITE" id="PS50011"/>
    </source>
</evidence>
<evidence type="ECO:0000313" key="18">
    <source>
        <dbReference type="Proteomes" id="UP000187203"/>
    </source>
</evidence>
<evidence type="ECO:0000256" key="14">
    <source>
        <dbReference type="PROSITE-ProRule" id="PRU10141"/>
    </source>
</evidence>
<dbReference type="EMBL" id="AWUE01015201">
    <property type="protein sequence ID" value="OMO99025.1"/>
    <property type="molecule type" value="Genomic_DNA"/>
</dbReference>
<dbReference type="InterPro" id="IPR000719">
    <property type="entry name" value="Prot_kinase_dom"/>
</dbReference>
<evidence type="ECO:0000256" key="7">
    <source>
        <dbReference type="ARBA" id="ARBA00022679"/>
    </source>
</evidence>
<keyword evidence="9" id="KW-0418">Kinase</keyword>
<dbReference type="GO" id="GO:0042594">
    <property type="term" value="P:response to starvation"/>
    <property type="evidence" value="ECO:0007669"/>
    <property type="project" value="TreeGrafter"/>
</dbReference>
<comment type="catalytic activity">
    <reaction evidence="12">
        <text>L-seryl-[protein] + ATP = O-phospho-L-seryl-[protein] + ADP + H(+)</text>
        <dbReference type="Rhea" id="RHEA:17989"/>
        <dbReference type="Rhea" id="RHEA-COMP:9863"/>
        <dbReference type="Rhea" id="RHEA-COMP:11604"/>
        <dbReference type="ChEBI" id="CHEBI:15378"/>
        <dbReference type="ChEBI" id="CHEBI:29999"/>
        <dbReference type="ChEBI" id="CHEBI:30616"/>
        <dbReference type="ChEBI" id="CHEBI:83421"/>
        <dbReference type="ChEBI" id="CHEBI:456216"/>
        <dbReference type="EC" id="2.7.11.1"/>
    </reaction>
</comment>
<comment type="caution">
    <text evidence="17">The sequence shown here is derived from an EMBL/GenBank/DDBJ whole genome shotgun (WGS) entry which is preliminary data.</text>
</comment>
<dbReference type="GO" id="GO:0051020">
    <property type="term" value="F:GTPase binding"/>
    <property type="evidence" value="ECO:0007669"/>
    <property type="project" value="UniProtKB-ARBA"/>
</dbReference>
<dbReference type="Gene3D" id="3.30.200.20">
    <property type="entry name" value="Phosphorylase Kinase, domain 1"/>
    <property type="match status" value="1"/>
</dbReference>
<evidence type="ECO:0000256" key="12">
    <source>
        <dbReference type="ARBA" id="ARBA00048679"/>
    </source>
</evidence>
<keyword evidence="5" id="KW-0723">Serine/threonine-protein kinase</keyword>
<evidence type="ECO:0000313" key="17">
    <source>
        <dbReference type="EMBL" id="OMO99025.1"/>
    </source>
</evidence>